<accession>A0AAW1KLW5</accession>
<evidence type="ECO:0000313" key="2">
    <source>
        <dbReference type="Proteomes" id="UP001458880"/>
    </source>
</evidence>
<dbReference type="Proteomes" id="UP001458880">
    <property type="component" value="Unassembled WGS sequence"/>
</dbReference>
<reference evidence="1 2" key="1">
    <citation type="journal article" date="2024" name="BMC Genomics">
        <title>De novo assembly and annotation of Popillia japonica's genome with initial clues to its potential as an invasive pest.</title>
        <authorList>
            <person name="Cucini C."/>
            <person name="Boschi S."/>
            <person name="Funari R."/>
            <person name="Cardaioli E."/>
            <person name="Iannotti N."/>
            <person name="Marturano G."/>
            <person name="Paoli F."/>
            <person name="Bruttini M."/>
            <person name="Carapelli A."/>
            <person name="Frati F."/>
            <person name="Nardi F."/>
        </authorList>
    </citation>
    <scope>NUCLEOTIDE SEQUENCE [LARGE SCALE GENOMIC DNA]</scope>
    <source>
        <strain evidence="1">DMR45628</strain>
    </source>
</reference>
<keyword evidence="2" id="KW-1185">Reference proteome</keyword>
<proteinExistence type="predicted"/>
<dbReference type="EMBL" id="JASPKY010000212">
    <property type="protein sequence ID" value="KAK9720227.1"/>
    <property type="molecule type" value="Genomic_DNA"/>
</dbReference>
<dbReference type="AlphaFoldDB" id="A0AAW1KLW5"/>
<organism evidence="1 2">
    <name type="scientific">Popillia japonica</name>
    <name type="common">Japanese beetle</name>
    <dbReference type="NCBI Taxonomy" id="7064"/>
    <lineage>
        <taxon>Eukaryota</taxon>
        <taxon>Metazoa</taxon>
        <taxon>Ecdysozoa</taxon>
        <taxon>Arthropoda</taxon>
        <taxon>Hexapoda</taxon>
        <taxon>Insecta</taxon>
        <taxon>Pterygota</taxon>
        <taxon>Neoptera</taxon>
        <taxon>Endopterygota</taxon>
        <taxon>Coleoptera</taxon>
        <taxon>Polyphaga</taxon>
        <taxon>Scarabaeiformia</taxon>
        <taxon>Scarabaeidae</taxon>
        <taxon>Rutelinae</taxon>
        <taxon>Popillia</taxon>
    </lineage>
</organism>
<sequence length="96" mass="10530">MRNTGLLPPNNIPLEKKLLFSLWILAIPESFLAAGDRFGLAKSTAHNVFKEVVGVLVALIPQYIVWPDDHAEAVRVFHERSNGFPGIVGAIDGCHI</sequence>
<evidence type="ECO:0008006" key="3">
    <source>
        <dbReference type="Google" id="ProtNLM"/>
    </source>
</evidence>
<gene>
    <name evidence="1" type="ORF">QE152_g22186</name>
</gene>
<protein>
    <recommendedName>
        <fullName evidence="3">Nuclease HARBI1</fullName>
    </recommendedName>
</protein>
<evidence type="ECO:0000313" key="1">
    <source>
        <dbReference type="EMBL" id="KAK9720227.1"/>
    </source>
</evidence>
<comment type="caution">
    <text evidence="1">The sequence shown here is derived from an EMBL/GenBank/DDBJ whole genome shotgun (WGS) entry which is preliminary data.</text>
</comment>
<name>A0AAW1KLW5_POPJA</name>